<protein>
    <submittedName>
        <fullName evidence="1">Uncharacterized protein</fullName>
    </submittedName>
</protein>
<reference evidence="1 2" key="1">
    <citation type="submission" date="2019-06" db="EMBL/GenBank/DDBJ databases">
        <title>Draft genomes of female and male turbot (Scophthalmus maximus).</title>
        <authorList>
            <person name="Xu H."/>
            <person name="Xu X.-W."/>
            <person name="Shao C."/>
            <person name="Chen S."/>
        </authorList>
    </citation>
    <scope>NUCLEOTIDE SEQUENCE [LARGE SCALE GENOMIC DNA]</scope>
    <source>
        <strain evidence="1">Ysfricsl-2016a</strain>
        <tissue evidence="1">Blood</tissue>
    </source>
</reference>
<organism evidence="1 2">
    <name type="scientific">Scophthalmus maximus</name>
    <name type="common">Turbot</name>
    <name type="synonym">Psetta maxima</name>
    <dbReference type="NCBI Taxonomy" id="52904"/>
    <lineage>
        <taxon>Eukaryota</taxon>
        <taxon>Metazoa</taxon>
        <taxon>Chordata</taxon>
        <taxon>Craniata</taxon>
        <taxon>Vertebrata</taxon>
        <taxon>Euteleostomi</taxon>
        <taxon>Actinopterygii</taxon>
        <taxon>Neopterygii</taxon>
        <taxon>Teleostei</taxon>
        <taxon>Neoteleostei</taxon>
        <taxon>Acanthomorphata</taxon>
        <taxon>Carangaria</taxon>
        <taxon>Pleuronectiformes</taxon>
        <taxon>Pleuronectoidei</taxon>
        <taxon>Scophthalmidae</taxon>
        <taxon>Scophthalmus</taxon>
    </lineage>
</organism>
<sequence>MQAMRVMESFKPPWFRKHRVKQCGDIRYLLVAGIERGGTDIGSITSFASTVGEELLPDRKCFLSDLAAALSVSCIVAVSGQTADPLLLGNVSFPLPISNTVIRKFAA</sequence>
<name>A0A6A4S9P5_SCOMX</name>
<dbReference type="EMBL" id="VEVO01000017">
    <property type="protein sequence ID" value="KAF0028350.1"/>
    <property type="molecule type" value="Genomic_DNA"/>
</dbReference>
<evidence type="ECO:0000313" key="2">
    <source>
        <dbReference type="Proteomes" id="UP000438429"/>
    </source>
</evidence>
<dbReference type="AlphaFoldDB" id="A0A6A4S9P5"/>
<accession>A0A6A4S9P5</accession>
<dbReference type="Proteomes" id="UP000438429">
    <property type="component" value="Unassembled WGS sequence"/>
</dbReference>
<gene>
    <name evidence="1" type="ORF">F2P81_019437</name>
</gene>
<evidence type="ECO:0000313" key="1">
    <source>
        <dbReference type="EMBL" id="KAF0028350.1"/>
    </source>
</evidence>
<comment type="caution">
    <text evidence="1">The sequence shown here is derived from an EMBL/GenBank/DDBJ whole genome shotgun (WGS) entry which is preliminary data.</text>
</comment>
<proteinExistence type="predicted"/>